<feature type="region of interest" description="Disordered" evidence="4">
    <location>
        <begin position="249"/>
        <end position="301"/>
    </location>
</feature>
<protein>
    <recommendedName>
        <fullName evidence="5">Translation initiation factor 3 N-terminal domain-containing protein</fullName>
    </recommendedName>
</protein>
<organism evidence="6 7">
    <name type="scientific">Protea cynaroides</name>
    <dbReference type="NCBI Taxonomy" id="273540"/>
    <lineage>
        <taxon>Eukaryota</taxon>
        <taxon>Viridiplantae</taxon>
        <taxon>Streptophyta</taxon>
        <taxon>Embryophyta</taxon>
        <taxon>Tracheophyta</taxon>
        <taxon>Spermatophyta</taxon>
        <taxon>Magnoliopsida</taxon>
        <taxon>Proteales</taxon>
        <taxon>Proteaceae</taxon>
        <taxon>Protea</taxon>
    </lineage>
</organism>
<feature type="compositionally biased region" description="Polar residues" evidence="4">
    <location>
        <begin position="501"/>
        <end position="514"/>
    </location>
</feature>
<dbReference type="AlphaFoldDB" id="A0A9Q0HCL6"/>
<comment type="caution">
    <text evidence="6">The sequence shown here is derived from an EMBL/GenBank/DDBJ whole genome shotgun (WGS) entry which is preliminary data.</text>
</comment>
<dbReference type="FunFam" id="3.30.110.10:FF:000005">
    <property type="entry name" value="Translation initiation factor 3 (IF-3) family protein"/>
    <property type="match status" value="1"/>
</dbReference>
<dbReference type="PANTHER" id="PTHR10938:SF4">
    <property type="entry name" value="TRANSLATION INITIATION FACTOR IF3-1, MITOCHONDRIAL"/>
    <property type="match status" value="1"/>
</dbReference>
<feature type="compositionally biased region" description="Polar residues" evidence="4">
    <location>
        <begin position="555"/>
        <end position="579"/>
    </location>
</feature>
<dbReference type="Pfam" id="PF05198">
    <property type="entry name" value="IF3_N"/>
    <property type="match status" value="1"/>
</dbReference>
<feature type="domain" description="Translation initiation factor 3 N-terminal" evidence="5">
    <location>
        <begin position="86"/>
        <end position="151"/>
    </location>
</feature>
<dbReference type="GO" id="GO:0032790">
    <property type="term" value="P:ribosome disassembly"/>
    <property type="evidence" value="ECO:0007669"/>
    <property type="project" value="TreeGrafter"/>
</dbReference>
<dbReference type="FunFam" id="3.10.20.80:FF:000005">
    <property type="entry name" value="Predicted protein"/>
    <property type="match status" value="1"/>
</dbReference>
<reference evidence="6" key="1">
    <citation type="journal article" date="2023" name="Plant J.">
        <title>The genome of the king protea, Protea cynaroides.</title>
        <authorList>
            <person name="Chang J."/>
            <person name="Duong T.A."/>
            <person name="Schoeman C."/>
            <person name="Ma X."/>
            <person name="Roodt D."/>
            <person name="Barker N."/>
            <person name="Li Z."/>
            <person name="Van de Peer Y."/>
            <person name="Mizrachi E."/>
        </authorList>
    </citation>
    <scope>NUCLEOTIDE SEQUENCE</scope>
    <source>
        <tissue evidence="6">Young leaves</tissue>
    </source>
</reference>
<dbReference type="InterPro" id="IPR019814">
    <property type="entry name" value="Translation_initiation_fac_3_N"/>
</dbReference>
<name>A0A9Q0HCL6_9MAGN</name>
<sequence>MAFWCRIRYSRLNSLSNRWKRCYFQVPDVRLENHITGWTTAQVIRNPDSFSRQRSAELYDTVRFYAAPVLAKPKAEVKDSNGPRLNDKITSEFIRLVLDEGHEIVSRREALERARKLHLDLVEVQRNANPPVCKIMDFHKEKYKQEVKEKDRSKTKSVVTLRKGDCKEVRFSGKTEQKDLQMKADTVKRLMDRGYRVKCMVMGTEDQDLGGLLSRLSSLIEDVSIVESGPRVEKRQAYVIVRHIKFGPSKKGPSKKATKIVGTSGTEATTSPLTLNNASSIPSSMQIEDKPSESGLETEDELFTDEADSSIDSLMETADGDNEANNAAWSVSNDNDEFEKVFNFDNERNGVGSSSANMQMDGAAGTISLRENVDGAVLRPKPVPESMRAAEPSLGGNNRYRGSEPVSRLQPSSIQSSSPESKKLFSEPSKFSSSGLRSDGNRGSGAVDLGRLGSQFPTRGNQGRQQQTVMNVSPSAEQKQFGIDGSLRNVQRPSTDETQKHGPSQPCSPTSPVSSYGIFSAQERTASGKENAGMEGNRDEDKNSFDAKKSEHLNGISSDPKPSTSNADSRQRLDANTSKPGGWGIFSRETSGVSNSRVSNNEIRVQR</sequence>
<proteinExistence type="inferred from homology"/>
<dbReference type="GO" id="GO:0003743">
    <property type="term" value="F:translation initiation factor activity"/>
    <property type="evidence" value="ECO:0007669"/>
    <property type="project" value="UniProtKB-KW"/>
</dbReference>
<dbReference type="InterPro" id="IPR001288">
    <property type="entry name" value="Translation_initiation_fac_3"/>
</dbReference>
<accession>A0A9Q0HCL6</accession>
<dbReference type="Gene3D" id="3.30.110.10">
    <property type="entry name" value="Translation initiation factor 3 (IF-3), C-terminal domain"/>
    <property type="match status" value="1"/>
</dbReference>
<evidence type="ECO:0000259" key="5">
    <source>
        <dbReference type="Pfam" id="PF05198"/>
    </source>
</evidence>
<keyword evidence="3" id="KW-0648">Protein biosynthesis</keyword>
<gene>
    <name evidence="6" type="ORF">NE237_022197</name>
</gene>
<dbReference type="Proteomes" id="UP001141806">
    <property type="component" value="Unassembled WGS sequence"/>
</dbReference>
<dbReference type="SUPFAM" id="SSF54364">
    <property type="entry name" value="Translation initiation factor IF3, N-terminal domain"/>
    <property type="match status" value="1"/>
</dbReference>
<dbReference type="InterPro" id="IPR036788">
    <property type="entry name" value="T_IF-3_C_sf"/>
</dbReference>
<dbReference type="GO" id="GO:0043022">
    <property type="term" value="F:ribosome binding"/>
    <property type="evidence" value="ECO:0007669"/>
    <property type="project" value="TreeGrafter"/>
</dbReference>
<feature type="compositionally biased region" description="Basic and acidic residues" evidence="4">
    <location>
        <begin position="536"/>
        <end position="552"/>
    </location>
</feature>
<dbReference type="OrthoDB" id="21573at2759"/>
<feature type="compositionally biased region" description="Polar residues" evidence="4">
    <location>
        <begin position="261"/>
        <end position="286"/>
    </location>
</feature>
<feature type="compositionally biased region" description="Low complexity" evidence="4">
    <location>
        <begin position="407"/>
        <end position="419"/>
    </location>
</feature>
<dbReference type="SUPFAM" id="SSF55200">
    <property type="entry name" value="Translation initiation factor IF3, C-terminal domain"/>
    <property type="match status" value="1"/>
</dbReference>
<dbReference type="InterPro" id="IPR036787">
    <property type="entry name" value="T_IF-3_N_sf"/>
</dbReference>
<evidence type="ECO:0000256" key="4">
    <source>
        <dbReference type="SAM" id="MobiDB-lite"/>
    </source>
</evidence>
<keyword evidence="7" id="KW-1185">Reference proteome</keyword>
<dbReference type="PANTHER" id="PTHR10938">
    <property type="entry name" value="TRANSLATION INITIATION FACTOR IF-3"/>
    <property type="match status" value="1"/>
</dbReference>
<feature type="compositionally biased region" description="Polar residues" evidence="4">
    <location>
        <begin position="588"/>
        <end position="607"/>
    </location>
</feature>
<evidence type="ECO:0000256" key="2">
    <source>
        <dbReference type="ARBA" id="ARBA00022540"/>
    </source>
</evidence>
<evidence type="ECO:0000313" key="6">
    <source>
        <dbReference type="EMBL" id="KAJ4962258.1"/>
    </source>
</evidence>
<dbReference type="NCBIfam" id="TIGR00168">
    <property type="entry name" value="infC"/>
    <property type="match status" value="1"/>
</dbReference>
<dbReference type="EMBL" id="JAMYWD010000008">
    <property type="protein sequence ID" value="KAJ4962258.1"/>
    <property type="molecule type" value="Genomic_DNA"/>
</dbReference>
<evidence type="ECO:0000256" key="1">
    <source>
        <dbReference type="ARBA" id="ARBA00005439"/>
    </source>
</evidence>
<evidence type="ECO:0000313" key="7">
    <source>
        <dbReference type="Proteomes" id="UP001141806"/>
    </source>
</evidence>
<evidence type="ECO:0000256" key="3">
    <source>
        <dbReference type="ARBA" id="ARBA00022917"/>
    </source>
</evidence>
<keyword evidence="2" id="KW-0396">Initiation factor</keyword>
<comment type="similarity">
    <text evidence="1">Belongs to the IF-3 family.</text>
</comment>
<feature type="compositionally biased region" description="Polar residues" evidence="4">
    <location>
        <begin position="455"/>
        <end position="478"/>
    </location>
</feature>
<dbReference type="Gene3D" id="3.10.20.80">
    <property type="entry name" value="Translation initiation factor 3 (IF-3), N-terminal domain"/>
    <property type="match status" value="1"/>
</dbReference>
<feature type="region of interest" description="Disordered" evidence="4">
    <location>
        <begin position="377"/>
        <end position="607"/>
    </location>
</feature>